<evidence type="ECO:0000313" key="3">
    <source>
        <dbReference type="Proteomes" id="UP000036410"/>
    </source>
</evidence>
<reference evidence="2 3" key="1">
    <citation type="submission" date="2015-01" db="EMBL/GenBank/DDBJ databases">
        <title>Genome sequence of bacillus megaterium Q3.</title>
        <authorList>
            <person name="Wang Y."/>
            <person name="Luo K."/>
            <person name="Bai L."/>
            <person name="Luo F."/>
        </authorList>
    </citation>
    <scope>NUCLEOTIDE SEQUENCE [LARGE SCALE GENOMIC DNA]</scope>
    <source>
        <strain evidence="2 3">Q3</strain>
    </source>
</reference>
<dbReference type="InterPro" id="IPR052353">
    <property type="entry name" value="Benzoxazolinone_Detox_Enz"/>
</dbReference>
<dbReference type="RefSeq" id="WP_049165854.1">
    <property type="nucleotide sequence ID" value="NZ_CP010586.1"/>
</dbReference>
<dbReference type="PANTHER" id="PTHR30212">
    <property type="entry name" value="PROTEIN YIIM"/>
    <property type="match status" value="1"/>
</dbReference>
<dbReference type="SUPFAM" id="SSF50800">
    <property type="entry name" value="PK beta-barrel domain-like"/>
    <property type="match status" value="1"/>
</dbReference>
<evidence type="ECO:0000313" key="2">
    <source>
        <dbReference type="EMBL" id="AKP78593.1"/>
    </source>
</evidence>
<dbReference type="EMBL" id="CP010586">
    <property type="protein sequence ID" value="AKP78593.1"/>
    <property type="molecule type" value="Genomic_DNA"/>
</dbReference>
<dbReference type="PANTHER" id="PTHR30212:SF2">
    <property type="entry name" value="PROTEIN YIIM"/>
    <property type="match status" value="1"/>
</dbReference>
<dbReference type="Proteomes" id="UP000036410">
    <property type="component" value="Chromosome"/>
</dbReference>
<dbReference type="InterPro" id="IPR005302">
    <property type="entry name" value="MoCF_Sase_C"/>
</dbReference>
<dbReference type="GO" id="GO:0003824">
    <property type="term" value="F:catalytic activity"/>
    <property type="evidence" value="ECO:0007669"/>
    <property type="project" value="InterPro"/>
</dbReference>
<gene>
    <name evidence="2" type="ORF">AS52_03632</name>
</gene>
<accession>A0A806U8R6</accession>
<dbReference type="AlphaFoldDB" id="A0A806U8R6"/>
<dbReference type="GO" id="GO:0030170">
    <property type="term" value="F:pyridoxal phosphate binding"/>
    <property type="evidence" value="ECO:0007669"/>
    <property type="project" value="InterPro"/>
</dbReference>
<dbReference type="Pfam" id="PF03473">
    <property type="entry name" value="MOSC"/>
    <property type="match status" value="1"/>
</dbReference>
<dbReference type="PROSITE" id="PS51340">
    <property type="entry name" value="MOSC"/>
    <property type="match status" value="1"/>
</dbReference>
<protein>
    <submittedName>
        <fullName evidence="2">6-N-hydroxylaminopurine resistance protein</fullName>
    </submittedName>
</protein>
<evidence type="ECO:0000259" key="1">
    <source>
        <dbReference type="PROSITE" id="PS51340"/>
    </source>
</evidence>
<name>A0A806U8R6_PRIMG</name>
<feature type="domain" description="MOSC" evidence="1">
    <location>
        <begin position="33"/>
        <end position="167"/>
    </location>
</feature>
<organism evidence="2 3">
    <name type="scientific">Priestia megaterium Q3</name>
    <dbReference type="NCBI Taxonomy" id="1452722"/>
    <lineage>
        <taxon>Bacteria</taxon>
        <taxon>Bacillati</taxon>
        <taxon>Bacillota</taxon>
        <taxon>Bacilli</taxon>
        <taxon>Bacillales</taxon>
        <taxon>Bacillaceae</taxon>
        <taxon>Priestia</taxon>
    </lineage>
</organism>
<dbReference type="InterPro" id="IPR011037">
    <property type="entry name" value="Pyrv_Knase-like_insert_dom_sf"/>
</dbReference>
<proteinExistence type="predicted"/>
<sequence>MTTPERKLIHLATGMPEQMAYGSDKEMRTGICKKQVDETFLAKEGFQGDGVADLRYHGGPDRAVCVYPYEHYKKWNEEFDTELPMSAFGENLVLAGMIEKDVCIGDVYQVGDAVIQVTQGRNPCDTITKRTGVKGILKRMIETSYTGYLCRVLKEGKITKDAEVKLIQAHPDQVSVWFTLDLYFHHSKDVEGMQRALEVSELAEDWKNKFQTRIEKALSVAQR</sequence>
<dbReference type="Pfam" id="PF03475">
    <property type="entry name" value="YiiM_3-alpha"/>
    <property type="match status" value="1"/>
</dbReference>
<dbReference type="GO" id="GO:0030151">
    <property type="term" value="F:molybdenum ion binding"/>
    <property type="evidence" value="ECO:0007669"/>
    <property type="project" value="InterPro"/>
</dbReference>
<dbReference type="InterPro" id="IPR005163">
    <property type="entry name" value="Tri_helical_YiiM-like"/>
</dbReference>
<dbReference type="Gene3D" id="2.40.33.20">
    <property type="entry name" value="PK beta-barrel domain-like"/>
    <property type="match status" value="1"/>
</dbReference>